<evidence type="ECO:0000313" key="3">
    <source>
        <dbReference type="Proteomes" id="UP000252357"/>
    </source>
</evidence>
<keyword evidence="3" id="KW-1185">Reference proteome</keyword>
<dbReference type="RefSeq" id="WP_114402929.1">
    <property type="nucleotide sequence ID" value="NZ_QPGB01000003.1"/>
</dbReference>
<sequence length="160" mass="17848">MSQFADDIQKFNQIYRLPVNTRPTLAVGVPVIERLQAFKAILQEELTEVEEILEVARSLEQPAVAADDATRTKTELALLTMLADWLGDIQVYCASEMAKFGLPLDAVLSIIMQSNFSKLDANGQPIYDERGKVLKGPDYWRPEPALSQLLAQKQQNENGA</sequence>
<feature type="coiled-coil region" evidence="1">
    <location>
        <begin position="32"/>
        <end position="59"/>
    </location>
</feature>
<organism evidence="2 3">
    <name type="scientific">Parvibium lacunae</name>
    <dbReference type="NCBI Taxonomy" id="1888893"/>
    <lineage>
        <taxon>Bacteria</taxon>
        <taxon>Pseudomonadati</taxon>
        <taxon>Pseudomonadota</taxon>
        <taxon>Betaproteobacteria</taxon>
        <taxon>Burkholderiales</taxon>
        <taxon>Alcaligenaceae</taxon>
        <taxon>Parvibium</taxon>
    </lineage>
</organism>
<accession>A0A368L2W0</accession>
<dbReference type="EMBL" id="QPGB01000003">
    <property type="protein sequence ID" value="RCS57448.1"/>
    <property type="molecule type" value="Genomic_DNA"/>
</dbReference>
<name>A0A368L2W0_9BURK</name>
<reference evidence="2 3" key="1">
    <citation type="journal article" date="2018" name="Int. J. Syst. Evol. Microbiol.">
        <title>Parvibium lacunae gen. nov., sp. nov., a new member of the family Alcaligenaceae isolated from a freshwater pond.</title>
        <authorList>
            <person name="Chen W.M."/>
            <person name="Xie P.B."/>
            <person name="Hsu M.Y."/>
            <person name="Sheu S.Y."/>
        </authorList>
    </citation>
    <scope>NUCLEOTIDE SEQUENCE [LARGE SCALE GENOMIC DNA]</scope>
    <source>
        <strain evidence="2 3">KMB9</strain>
    </source>
</reference>
<evidence type="ECO:0000256" key="1">
    <source>
        <dbReference type="SAM" id="Coils"/>
    </source>
</evidence>
<protein>
    <submittedName>
        <fullName evidence="2">Pyrophosphatase</fullName>
    </submittedName>
</protein>
<proteinExistence type="predicted"/>
<comment type="caution">
    <text evidence="2">The sequence shown here is derived from an EMBL/GenBank/DDBJ whole genome shotgun (WGS) entry which is preliminary data.</text>
</comment>
<evidence type="ECO:0000313" key="2">
    <source>
        <dbReference type="EMBL" id="RCS57448.1"/>
    </source>
</evidence>
<gene>
    <name evidence="2" type="ORF">DU000_08280</name>
</gene>
<dbReference type="Gene3D" id="1.10.3420.10">
    <property type="entry name" value="putative ntp pyrophosphohydrolase like domain"/>
    <property type="match status" value="1"/>
</dbReference>
<dbReference type="Proteomes" id="UP000252357">
    <property type="component" value="Unassembled WGS sequence"/>
</dbReference>
<dbReference type="OrthoDB" id="9795188at2"/>
<dbReference type="AlphaFoldDB" id="A0A368L2W0"/>
<dbReference type="InterPro" id="IPR023292">
    <property type="entry name" value="NTP_PyroPHydrolase-like_dom_sf"/>
</dbReference>
<keyword evidence="1" id="KW-0175">Coiled coil</keyword>